<feature type="non-terminal residue" evidence="2">
    <location>
        <position position="1"/>
    </location>
</feature>
<proteinExistence type="predicted"/>
<evidence type="ECO:0000313" key="2">
    <source>
        <dbReference type="EMBL" id="KOS56069.1"/>
    </source>
</evidence>
<evidence type="ECO:0000313" key="3">
    <source>
        <dbReference type="Proteomes" id="UP000037712"/>
    </source>
</evidence>
<dbReference type="Pfam" id="PF07739">
    <property type="entry name" value="TipAS"/>
    <property type="match status" value="1"/>
</dbReference>
<reference evidence="3" key="2">
    <citation type="submission" date="2015-01" db="EMBL/GenBank/DDBJ databases">
        <title>Draft genome sequence of potential hydrocarbon metabolising strain of Rhodococcus rhodochrous.</title>
        <authorList>
            <person name="Aggarwal R.K."/>
            <person name="Dawar C."/>
        </authorList>
    </citation>
    <scope>NUCLEOTIDE SEQUENCE [LARGE SCALE GENOMIC DNA]</scope>
    <source>
        <strain evidence="3">KG-21</strain>
    </source>
</reference>
<dbReference type="InterPro" id="IPR012925">
    <property type="entry name" value="TipAS_dom"/>
</dbReference>
<organism evidence="2 3">
    <name type="scientific">Rhodococcus rhodochrous KG-21</name>
    <dbReference type="NCBI Taxonomy" id="1441923"/>
    <lineage>
        <taxon>Bacteria</taxon>
        <taxon>Bacillati</taxon>
        <taxon>Actinomycetota</taxon>
        <taxon>Actinomycetes</taxon>
        <taxon>Mycobacteriales</taxon>
        <taxon>Nocardiaceae</taxon>
        <taxon>Rhodococcus</taxon>
    </lineage>
</organism>
<dbReference type="EMBL" id="AZYO01000025">
    <property type="protein sequence ID" value="KOS56069.1"/>
    <property type="molecule type" value="Genomic_DNA"/>
</dbReference>
<gene>
    <name evidence="2" type="ORF">Z051_11735</name>
</gene>
<dbReference type="Gene3D" id="1.10.490.50">
    <property type="entry name" value="Antibiotic binding domain of TipA-like multidrug resistance regulators"/>
    <property type="match status" value="1"/>
</dbReference>
<reference evidence="2 3" key="1">
    <citation type="journal article" date="2015" name="Genome Announc.">
        <title>Draft Genome Sequence of Rhodococcus rhodochrous Strain KG-21, a Soil Isolate from Oil Fields of Krishna-Godavari Basin, India.</title>
        <authorList>
            <person name="Dawar C."/>
            <person name="Aggarwal R.K."/>
        </authorList>
    </citation>
    <scope>NUCLEOTIDE SEQUENCE [LARGE SCALE GENOMIC DNA]</scope>
    <source>
        <strain evidence="2 3">KG-21</strain>
    </source>
</reference>
<dbReference type="SUPFAM" id="SSF89082">
    <property type="entry name" value="Antibiotic binding domain of TipA-like multidrug resistance regulators"/>
    <property type="match status" value="1"/>
</dbReference>
<comment type="caution">
    <text evidence="2">The sequence shown here is derived from an EMBL/GenBank/DDBJ whole genome shotgun (WGS) entry which is preliminary data.</text>
</comment>
<evidence type="ECO:0000259" key="1">
    <source>
        <dbReference type="Pfam" id="PF07739"/>
    </source>
</evidence>
<protein>
    <submittedName>
        <fullName evidence="2">MerR family transcriptional regulator</fullName>
    </submittedName>
</protein>
<dbReference type="InterPro" id="IPR036244">
    <property type="entry name" value="TipA-like_antibiotic-bd"/>
</dbReference>
<feature type="domain" description="TipAS antibiotic-recognition" evidence="1">
    <location>
        <begin position="2"/>
        <end position="56"/>
    </location>
</feature>
<dbReference type="Proteomes" id="UP000037712">
    <property type="component" value="Unassembled WGS sequence"/>
</dbReference>
<name>A0A0M8PNY0_RHORH</name>
<dbReference type="RefSeq" id="WP_193788755.1">
    <property type="nucleotide sequence ID" value="NZ_AZYO01000025.1"/>
</dbReference>
<dbReference type="AlphaFoldDB" id="A0A0M8PNY0"/>
<accession>A0A0M8PNY0</accession>
<sequence>RHIAWLGSIPGTPGYGEKPNRDYTLGLADMYVADERFAANYGGPDGAKFVRSALRARLA</sequence>
<dbReference type="PATRIC" id="fig|1441923.3.peg.2583"/>